<dbReference type="EMBL" id="OU895878">
    <property type="protein sequence ID" value="CAG9804402.1"/>
    <property type="molecule type" value="Genomic_DNA"/>
</dbReference>
<proteinExistence type="predicted"/>
<dbReference type="GO" id="GO:0005634">
    <property type="term" value="C:nucleus"/>
    <property type="evidence" value="ECO:0007669"/>
    <property type="project" value="TreeGrafter"/>
</dbReference>
<dbReference type="InterPro" id="IPR006578">
    <property type="entry name" value="MADF-dom"/>
</dbReference>
<sequence length="306" mass="35146">MNEIQQQQQYYNMVNTSKMGDLDINLITLYARTPALYDKRNPFYKDKQYSERAWNDISMKLGYKVEILKDRMLQLRNRYNLEKRKIEGTRTETSPNPKSSWPLYKYLLFFDGHIKQRRSYKMLKKIQDAEADKARSDHRGETSSQANSSANESFHGDISMLSKLIRDRSESLNTEIKNEEDSDLDMVEAIPILNENSSDNQIFNYNNANGAKNGNDACSTSSYKMTNSVDNNSNGPPQMTMIPQHPYAATTSTPFDGFSSLDKKFNKYNAFGQFIAASLADLSDEKATDVMQRITMEIFAAQRDLN</sequence>
<organism evidence="3 4">
    <name type="scientific">Chironomus riparius</name>
    <dbReference type="NCBI Taxonomy" id="315576"/>
    <lineage>
        <taxon>Eukaryota</taxon>
        <taxon>Metazoa</taxon>
        <taxon>Ecdysozoa</taxon>
        <taxon>Arthropoda</taxon>
        <taxon>Hexapoda</taxon>
        <taxon>Insecta</taxon>
        <taxon>Pterygota</taxon>
        <taxon>Neoptera</taxon>
        <taxon>Endopterygota</taxon>
        <taxon>Diptera</taxon>
        <taxon>Nematocera</taxon>
        <taxon>Chironomoidea</taxon>
        <taxon>Chironomidae</taxon>
        <taxon>Chironominae</taxon>
        <taxon>Chironomus</taxon>
    </lineage>
</organism>
<dbReference type="PANTHER" id="PTHR12243">
    <property type="entry name" value="MADF DOMAIN TRANSCRIPTION FACTOR"/>
    <property type="match status" value="1"/>
</dbReference>
<dbReference type="AlphaFoldDB" id="A0A9N9WTA1"/>
<protein>
    <recommendedName>
        <fullName evidence="2">MADF domain-containing protein</fullName>
    </recommendedName>
</protein>
<accession>A0A9N9WTA1</accession>
<dbReference type="OrthoDB" id="7408914at2759"/>
<dbReference type="InterPro" id="IPR039353">
    <property type="entry name" value="TF_Adf1"/>
</dbReference>
<feature type="compositionally biased region" description="Polar residues" evidence="1">
    <location>
        <begin position="142"/>
        <end position="152"/>
    </location>
</feature>
<feature type="domain" description="MADF" evidence="2">
    <location>
        <begin position="25"/>
        <end position="115"/>
    </location>
</feature>
<feature type="region of interest" description="Disordered" evidence="1">
    <location>
        <begin position="131"/>
        <end position="153"/>
    </location>
</feature>
<dbReference type="Proteomes" id="UP001153620">
    <property type="component" value="Chromosome 2"/>
</dbReference>
<evidence type="ECO:0000259" key="2">
    <source>
        <dbReference type="PROSITE" id="PS51029"/>
    </source>
</evidence>
<dbReference type="SMART" id="SM00595">
    <property type="entry name" value="MADF"/>
    <property type="match status" value="1"/>
</dbReference>
<evidence type="ECO:0000313" key="4">
    <source>
        <dbReference type="Proteomes" id="UP001153620"/>
    </source>
</evidence>
<reference evidence="3" key="1">
    <citation type="submission" date="2022-01" db="EMBL/GenBank/DDBJ databases">
        <authorList>
            <person name="King R."/>
        </authorList>
    </citation>
    <scope>NUCLEOTIDE SEQUENCE</scope>
</reference>
<reference evidence="3" key="2">
    <citation type="submission" date="2022-10" db="EMBL/GenBank/DDBJ databases">
        <authorList>
            <consortium name="ENA_rothamsted_submissions"/>
            <consortium name="culmorum"/>
            <person name="King R."/>
        </authorList>
    </citation>
    <scope>NUCLEOTIDE SEQUENCE</scope>
</reference>
<gene>
    <name evidence="3" type="ORF">CHIRRI_LOCUS7291</name>
</gene>
<dbReference type="Pfam" id="PF10545">
    <property type="entry name" value="MADF_DNA_bdg"/>
    <property type="match status" value="1"/>
</dbReference>
<name>A0A9N9WTA1_9DIPT</name>
<dbReference type="PANTHER" id="PTHR12243:SF69">
    <property type="entry name" value="SI:CH73-59F11.3"/>
    <property type="match status" value="1"/>
</dbReference>
<keyword evidence="4" id="KW-1185">Reference proteome</keyword>
<evidence type="ECO:0000256" key="1">
    <source>
        <dbReference type="SAM" id="MobiDB-lite"/>
    </source>
</evidence>
<dbReference type="PROSITE" id="PS51029">
    <property type="entry name" value="MADF"/>
    <property type="match status" value="1"/>
</dbReference>
<dbReference type="GO" id="GO:0005667">
    <property type="term" value="C:transcription regulator complex"/>
    <property type="evidence" value="ECO:0007669"/>
    <property type="project" value="TreeGrafter"/>
</dbReference>
<dbReference type="GO" id="GO:0006357">
    <property type="term" value="P:regulation of transcription by RNA polymerase II"/>
    <property type="evidence" value="ECO:0007669"/>
    <property type="project" value="TreeGrafter"/>
</dbReference>
<feature type="compositionally biased region" description="Basic and acidic residues" evidence="1">
    <location>
        <begin position="131"/>
        <end position="141"/>
    </location>
</feature>
<evidence type="ECO:0000313" key="3">
    <source>
        <dbReference type="EMBL" id="CAG9804402.1"/>
    </source>
</evidence>